<dbReference type="InterPro" id="IPR001300">
    <property type="entry name" value="Peptidase_C2_calpain_cat"/>
</dbReference>
<reference evidence="7" key="1">
    <citation type="journal article" date="2023" name="Insect Mol. Biol.">
        <title>Genome sequencing provides insights into the evolution of gene families encoding plant cell wall-degrading enzymes in longhorned beetles.</title>
        <authorList>
            <person name="Shin N.R."/>
            <person name="Okamura Y."/>
            <person name="Kirsch R."/>
            <person name="Pauchet Y."/>
        </authorList>
    </citation>
    <scope>NUCLEOTIDE SEQUENCE</scope>
    <source>
        <strain evidence="7">MMC_N1</strain>
    </source>
</reference>
<comment type="caution">
    <text evidence="7">The sequence shown here is derived from an EMBL/GenBank/DDBJ whole genome shotgun (WGS) entry which is preliminary data.</text>
</comment>
<dbReference type="PROSITE" id="PS50203">
    <property type="entry name" value="CALPAIN_CAT"/>
    <property type="match status" value="1"/>
</dbReference>
<dbReference type="Pfam" id="PF00648">
    <property type="entry name" value="Peptidase_C2"/>
    <property type="match status" value="1"/>
</dbReference>
<dbReference type="InterPro" id="IPR022684">
    <property type="entry name" value="Calpain_cysteine_protease"/>
</dbReference>
<keyword evidence="2" id="KW-0645">Protease</keyword>
<protein>
    <recommendedName>
        <fullName evidence="6">Calpain catalytic domain-containing protein</fullName>
    </recommendedName>
</protein>
<name>A0ABQ9J8N5_9CUCU</name>
<gene>
    <name evidence="7" type="ORF">NQ317_006488</name>
</gene>
<comment type="similarity">
    <text evidence="1">Belongs to the peptidase C2 family.</text>
</comment>
<dbReference type="EMBL" id="JAPWTJ010001067">
    <property type="protein sequence ID" value="KAJ8974018.1"/>
    <property type="molecule type" value="Genomic_DNA"/>
</dbReference>
<evidence type="ECO:0000256" key="4">
    <source>
        <dbReference type="ARBA" id="ARBA00022807"/>
    </source>
</evidence>
<sequence length="449" mass="51183">MDVQTVKGVRLLKLKNPWSHLRWRGNYSELDTRHWTPELQRLLNYDPNSAAQFDNGVFWIDYDSPQLFRCFLHELEPGIVQIHLLHTPCYVAKSWHAGTGPVKDLYTVACNPQYSLDVGEATSGAIWLLLTRHITDIEDFRENKEYITLFVYKNGRKVYYPFDPPPYIDGVKINSPHYLCKIILTPQSGRRFTIVVSQYEKSTTIYYTLRGYGTCPFTLTKIKDPYVHEKQVTGEWKGITAGGCPNHPLTYTNNPKFVVEIDSNSNNNQLLIELKGPKQYQMGVEAIIQQVNDETVTARLGQSRRDLTGYVILELENIPAGVLRLIPSTFLPNQEGPFILGVKSSVPVRISRGHPIYLKGFSSFRRHFGEKLIEFSNTLYNVDEQVYKQWYEEFLLAVDVIFAFVVGNVFQVCPYCPSVIGGPSKFTVMNEEGPNEKASLAVGAILNPK</sequence>
<evidence type="ECO:0000256" key="5">
    <source>
        <dbReference type="PROSITE-ProRule" id="PRU00239"/>
    </source>
</evidence>
<comment type="caution">
    <text evidence="5">Lacks conserved residue(s) required for the propagation of feature annotation.</text>
</comment>
<dbReference type="PANTHER" id="PTHR46143">
    <property type="entry name" value="CALPAIN-7"/>
    <property type="match status" value="1"/>
</dbReference>
<feature type="domain" description="Calpain catalytic" evidence="6">
    <location>
        <begin position="1"/>
        <end position="64"/>
    </location>
</feature>
<evidence type="ECO:0000256" key="1">
    <source>
        <dbReference type="ARBA" id="ARBA00007623"/>
    </source>
</evidence>
<evidence type="ECO:0000313" key="7">
    <source>
        <dbReference type="EMBL" id="KAJ8974018.1"/>
    </source>
</evidence>
<keyword evidence="3" id="KW-0378">Hydrolase</keyword>
<dbReference type="InterPro" id="IPR022682">
    <property type="entry name" value="Calpain_domain_III"/>
</dbReference>
<keyword evidence="4" id="KW-0788">Thiol protease</keyword>
<dbReference type="Gene3D" id="3.90.70.10">
    <property type="entry name" value="Cysteine proteinases"/>
    <property type="match status" value="1"/>
</dbReference>
<dbReference type="InterPro" id="IPR051297">
    <property type="entry name" value="PalB/RIM13"/>
</dbReference>
<dbReference type="InterPro" id="IPR038765">
    <property type="entry name" value="Papain-like_cys_pep_sf"/>
</dbReference>
<evidence type="ECO:0000259" key="6">
    <source>
        <dbReference type="PROSITE" id="PS50203"/>
    </source>
</evidence>
<proteinExistence type="inferred from homology"/>
<dbReference type="Gene3D" id="2.60.120.380">
    <property type="match status" value="1"/>
</dbReference>
<evidence type="ECO:0000313" key="8">
    <source>
        <dbReference type="Proteomes" id="UP001162164"/>
    </source>
</evidence>
<dbReference type="InterPro" id="IPR036213">
    <property type="entry name" value="Calpain_III_sf"/>
</dbReference>
<accession>A0ABQ9J8N5</accession>
<dbReference type="SMART" id="SM00720">
    <property type="entry name" value="calpain_III"/>
    <property type="match status" value="1"/>
</dbReference>
<evidence type="ECO:0000256" key="2">
    <source>
        <dbReference type="ARBA" id="ARBA00022670"/>
    </source>
</evidence>
<dbReference type="Pfam" id="PF01067">
    <property type="entry name" value="Calpain_III"/>
    <property type="match status" value="1"/>
</dbReference>
<dbReference type="InterPro" id="IPR022683">
    <property type="entry name" value="Calpain_III"/>
</dbReference>
<dbReference type="PRINTS" id="PR00704">
    <property type="entry name" value="CALPAIN"/>
</dbReference>
<organism evidence="7 8">
    <name type="scientific">Molorchus minor</name>
    <dbReference type="NCBI Taxonomy" id="1323400"/>
    <lineage>
        <taxon>Eukaryota</taxon>
        <taxon>Metazoa</taxon>
        <taxon>Ecdysozoa</taxon>
        <taxon>Arthropoda</taxon>
        <taxon>Hexapoda</taxon>
        <taxon>Insecta</taxon>
        <taxon>Pterygota</taxon>
        <taxon>Neoptera</taxon>
        <taxon>Endopterygota</taxon>
        <taxon>Coleoptera</taxon>
        <taxon>Polyphaga</taxon>
        <taxon>Cucujiformia</taxon>
        <taxon>Chrysomeloidea</taxon>
        <taxon>Cerambycidae</taxon>
        <taxon>Lamiinae</taxon>
        <taxon>Monochamini</taxon>
        <taxon>Molorchus</taxon>
    </lineage>
</organism>
<evidence type="ECO:0000256" key="3">
    <source>
        <dbReference type="ARBA" id="ARBA00022801"/>
    </source>
</evidence>
<dbReference type="Proteomes" id="UP001162164">
    <property type="component" value="Unassembled WGS sequence"/>
</dbReference>
<keyword evidence="8" id="KW-1185">Reference proteome</keyword>
<dbReference type="PANTHER" id="PTHR46143:SF1">
    <property type="entry name" value="CALPAIN-7"/>
    <property type="match status" value="1"/>
</dbReference>
<dbReference type="SUPFAM" id="SSF49758">
    <property type="entry name" value="Calpain large subunit, middle domain (domain III)"/>
    <property type="match status" value="2"/>
</dbReference>
<dbReference type="SUPFAM" id="SSF54001">
    <property type="entry name" value="Cysteine proteinases"/>
    <property type="match status" value="1"/>
</dbReference>